<evidence type="ECO:0000256" key="1">
    <source>
        <dbReference type="SAM" id="SignalP"/>
    </source>
</evidence>
<feature type="signal peptide" evidence="1">
    <location>
        <begin position="1"/>
        <end position="26"/>
    </location>
</feature>
<evidence type="ECO:0000313" key="2">
    <source>
        <dbReference type="EMBL" id="TXR51551.1"/>
    </source>
</evidence>
<keyword evidence="1" id="KW-0732">Signal</keyword>
<organism evidence="2 3">
    <name type="scientific">Quadrisphaera setariae</name>
    <dbReference type="NCBI Taxonomy" id="2593304"/>
    <lineage>
        <taxon>Bacteria</taxon>
        <taxon>Bacillati</taxon>
        <taxon>Actinomycetota</taxon>
        <taxon>Actinomycetes</taxon>
        <taxon>Kineosporiales</taxon>
        <taxon>Kineosporiaceae</taxon>
        <taxon>Quadrisphaera</taxon>
    </lineage>
</organism>
<proteinExistence type="predicted"/>
<dbReference type="Proteomes" id="UP000321234">
    <property type="component" value="Unassembled WGS sequence"/>
</dbReference>
<comment type="caution">
    <text evidence="2">The sequence shown here is derived from an EMBL/GenBank/DDBJ whole genome shotgun (WGS) entry which is preliminary data.</text>
</comment>
<name>A0A5C8Z301_9ACTN</name>
<accession>A0A5C8Z301</accession>
<keyword evidence="3" id="KW-1185">Reference proteome</keyword>
<gene>
    <name evidence="2" type="ORF">FMM08_22365</name>
</gene>
<feature type="chain" id="PRO_5022814989" description="Lactococcin 972 family bacteriocin" evidence="1">
    <location>
        <begin position="27"/>
        <end position="144"/>
    </location>
</feature>
<dbReference type="EMBL" id="VKAC01000022">
    <property type="protein sequence ID" value="TXR51551.1"/>
    <property type="molecule type" value="Genomic_DNA"/>
</dbReference>
<evidence type="ECO:0000313" key="3">
    <source>
        <dbReference type="Proteomes" id="UP000321234"/>
    </source>
</evidence>
<reference evidence="2 3" key="1">
    <citation type="submission" date="2019-07" db="EMBL/GenBank/DDBJ databases">
        <title>Quadrisphaera sp. strain DD2A genome sequencing and assembly.</title>
        <authorList>
            <person name="Kim I."/>
        </authorList>
    </citation>
    <scope>NUCLEOTIDE SEQUENCE [LARGE SCALE GENOMIC DNA]</scope>
    <source>
        <strain evidence="2 3">DD2A</strain>
    </source>
</reference>
<evidence type="ECO:0008006" key="4">
    <source>
        <dbReference type="Google" id="ProtNLM"/>
    </source>
</evidence>
<protein>
    <recommendedName>
        <fullName evidence="4">Lactococcin 972 family bacteriocin</fullName>
    </recommendedName>
</protein>
<dbReference type="RefSeq" id="WP_147928571.1">
    <property type="nucleotide sequence ID" value="NZ_VKAC01000022.1"/>
</dbReference>
<dbReference type="AlphaFoldDB" id="A0A5C8Z301"/>
<sequence>MWIKRIAAFLAIFTGAAVLGAGVAYASVSSNTTVFGPVNGYSYAHYSTFDNSKSRPYGIMTTYERNGKKWPSNWVSQRTEILKNNAVCSAGNDVQAPSTSSYTGGANFNSYCGSGLYSARGVSGVYNGGGTSYYYAGATQQFPY</sequence>